<proteinExistence type="predicted"/>
<dbReference type="PANTHER" id="PTHR12570:SF9">
    <property type="entry name" value="MAGNESIUM TRANSPORTER NIPA8-RELATED"/>
    <property type="match status" value="1"/>
</dbReference>
<feature type="transmembrane region" description="Helical" evidence="5">
    <location>
        <begin position="60"/>
        <end position="84"/>
    </location>
</feature>
<dbReference type="GO" id="GO:0016020">
    <property type="term" value="C:membrane"/>
    <property type="evidence" value="ECO:0007669"/>
    <property type="project" value="UniProtKB-SubCell"/>
</dbReference>
<sequence length="157" mass="17343">MIQAKFMFLSSTFAVFLKIHFLNLGLARGEATLVVPTYYVSWTFFGTLGGFAKFHEIQGFSVGAIILFGLGFGLTILCIAILAVQEMTVLRRYVDERVPDLPEAELDLPTQELQEQQLAKQVTLAMGLFPFSMLGRTASWLRTLSLTTSTSTAAAPR</sequence>
<evidence type="ECO:0000313" key="6">
    <source>
        <dbReference type="EMBL" id="KFG50204.1"/>
    </source>
</evidence>
<evidence type="ECO:0000256" key="5">
    <source>
        <dbReference type="SAM" id="Phobius"/>
    </source>
</evidence>
<keyword evidence="3 5" id="KW-1133">Transmembrane helix</keyword>
<dbReference type="Proteomes" id="UP000028828">
    <property type="component" value="Unassembled WGS sequence"/>
</dbReference>
<evidence type="ECO:0000256" key="2">
    <source>
        <dbReference type="ARBA" id="ARBA00022692"/>
    </source>
</evidence>
<reference evidence="6 7" key="1">
    <citation type="submission" date="2014-03" db="EMBL/GenBank/DDBJ databases">
        <authorList>
            <person name="Sibley D."/>
            <person name="Venepally P."/>
            <person name="Karamycheva S."/>
            <person name="Hadjithomas M."/>
            <person name="Khan A."/>
            <person name="Brunk B."/>
            <person name="Roos D."/>
            <person name="Caler E."/>
            <person name="Lorenzi H."/>
        </authorList>
    </citation>
    <scope>NUCLEOTIDE SEQUENCE [LARGE SCALE GENOMIC DNA]</scope>
    <source>
        <strain evidence="7">p89</strain>
    </source>
</reference>
<evidence type="ECO:0000256" key="3">
    <source>
        <dbReference type="ARBA" id="ARBA00022989"/>
    </source>
</evidence>
<comment type="subcellular location">
    <subcellularLocation>
        <location evidence="1">Membrane</location>
        <topology evidence="1">Multi-pass membrane protein</topology>
    </subcellularLocation>
</comment>
<dbReference type="GO" id="GO:0015095">
    <property type="term" value="F:magnesium ion transmembrane transporter activity"/>
    <property type="evidence" value="ECO:0007669"/>
    <property type="project" value="InterPro"/>
</dbReference>
<dbReference type="EMBL" id="AEYI02000347">
    <property type="protein sequence ID" value="KFG50204.1"/>
    <property type="molecule type" value="Genomic_DNA"/>
</dbReference>
<dbReference type="AlphaFoldDB" id="A0A086L0N6"/>
<keyword evidence="4 5" id="KW-0472">Membrane</keyword>
<feature type="transmembrane region" description="Helical" evidence="5">
    <location>
        <begin position="33"/>
        <end position="54"/>
    </location>
</feature>
<organism evidence="6 7">
    <name type="scientific">Toxoplasma gondii p89</name>
    <dbReference type="NCBI Taxonomy" id="943119"/>
    <lineage>
        <taxon>Eukaryota</taxon>
        <taxon>Sar</taxon>
        <taxon>Alveolata</taxon>
        <taxon>Apicomplexa</taxon>
        <taxon>Conoidasida</taxon>
        <taxon>Coccidia</taxon>
        <taxon>Eucoccidiorida</taxon>
        <taxon>Eimeriorina</taxon>
        <taxon>Sarcocystidae</taxon>
        <taxon>Toxoplasma</taxon>
    </lineage>
</organism>
<dbReference type="VEuPathDB" id="ToxoDB:TGP89_312622B"/>
<accession>A0A086L0N6</accession>
<evidence type="ECO:0000256" key="4">
    <source>
        <dbReference type="ARBA" id="ARBA00023136"/>
    </source>
</evidence>
<keyword evidence="2 5" id="KW-0812">Transmembrane</keyword>
<comment type="caution">
    <text evidence="6">The sequence shown here is derived from an EMBL/GenBank/DDBJ whole genome shotgun (WGS) entry which is preliminary data.</text>
</comment>
<gene>
    <name evidence="6" type="ORF">TGP89_312622B</name>
</gene>
<evidence type="ECO:0000256" key="1">
    <source>
        <dbReference type="ARBA" id="ARBA00004141"/>
    </source>
</evidence>
<evidence type="ECO:0000313" key="7">
    <source>
        <dbReference type="Proteomes" id="UP000028828"/>
    </source>
</evidence>
<dbReference type="PANTHER" id="PTHR12570">
    <property type="match status" value="1"/>
</dbReference>
<feature type="transmembrane region" description="Helical" evidence="5">
    <location>
        <begin position="6"/>
        <end position="26"/>
    </location>
</feature>
<protein>
    <submittedName>
        <fullName evidence="6">DUF803 domain-containing protein</fullName>
    </submittedName>
</protein>
<name>A0A086L0N6_TOXGO</name>
<dbReference type="InterPro" id="IPR008521">
    <property type="entry name" value="Mg_trans_NIPA"/>
</dbReference>